<comment type="caution">
    <text evidence="1">The sequence shown here is derived from an EMBL/GenBank/DDBJ whole genome shotgun (WGS) entry which is preliminary data.</text>
</comment>
<name>A0ABT3MPH6_9GAMM</name>
<evidence type="ECO:0000313" key="2">
    <source>
        <dbReference type="Proteomes" id="UP001209854"/>
    </source>
</evidence>
<gene>
    <name evidence="1" type="ORF">NX722_01175</name>
</gene>
<sequence>MADIHIDDFYHDCTRILVQLYEAFPRLTSVYIDDIIGRFETDEYGIPSRRHQACFDTLLWLAAEGYIRYLDRVRLEGLDQVVLSEKAFLRLNQLIPFEPDSSTPASIVRKRSSLAWALKQALKSGSSETICLAAQRFFL</sequence>
<reference evidence="1 2" key="1">
    <citation type="submission" date="2022-10" db="EMBL/GenBank/DDBJ databases">
        <title>High-quality genome sequences of two octocoral-associated bacteria, Endozoicomonas euniceicola EF212 and Endozoicomonas gorgoniicola PS125.</title>
        <authorList>
            <person name="Chiou Y.-J."/>
            <person name="Chen Y.-H."/>
        </authorList>
    </citation>
    <scope>NUCLEOTIDE SEQUENCE [LARGE SCALE GENOMIC DNA]</scope>
    <source>
        <strain evidence="1 2">PS125</strain>
    </source>
</reference>
<dbReference type="EMBL" id="JAPFCC010000001">
    <property type="protein sequence ID" value="MCW7551273.1"/>
    <property type="molecule type" value="Genomic_DNA"/>
</dbReference>
<protein>
    <recommendedName>
        <fullName evidence="3">DUF2513 domain-containing protein</fullName>
    </recommendedName>
</protein>
<keyword evidence="2" id="KW-1185">Reference proteome</keyword>
<proteinExistence type="predicted"/>
<dbReference type="RefSeq" id="WP_262566336.1">
    <property type="nucleotide sequence ID" value="NZ_JAPFCC010000001.1"/>
</dbReference>
<organism evidence="1 2">
    <name type="scientific">Endozoicomonas gorgoniicola</name>
    <dbReference type="NCBI Taxonomy" id="1234144"/>
    <lineage>
        <taxon>Bacteria</taxon>
        <taxon>Pseudomonadati</taxon>
        <taxon>Pseudomonadota</taxon>
        <taxon>Gammaproteobacteria</taxon>
        <taxon>Oceanospirillales</taxon>
        <taxon>Endozoicomonadaceae</taxon>
        <taxon>Endozoicomonas</taxon>
    </lineage>
</organism>
<evidence type="ECO:0000313" key="1">
    <source>
        <dbReference type="EMBL" id="MCW7551273.1"/>
    </source>
</evidence>
<evidence type="ECO:0008006" key="3">
    <source>
        <dbReference type="Google" id="ProtNLM"/>
    </source>
</evidence>
<dbReference type="Proteomes" id="UP001209854">
    <property type="component" value="Unassembled WGS sequence"/>
</dbReference>
<accession>A0ABT3MPH6</accession>